<dbReference type="AlphaFoldDB" id="R7VH28"/>
<dbReference type="PROSITE" id="PS50084">
    <property type="entry name" value="KH_TYPE_1"/>
    <property type="match status" value="1"/>
</dbReference>
<feature type="compositionally biased region" description="Pro residues" evidence="5">
    <location>
        <begin position="450"/>
        <end position="470"/>
    </location>
</feature>
<feature type="compositionally biased region" description="Basic and acidic residues" evidence="5">
    <location>
        <begin position="114"/>
        <end position="129"/>
    </location>
</feature>
<keyword evidence="2" id="KW-0040">ANK repeat</keyword>
<dbReference type="EMBL" id="AMQN01004679">
    <property type="status" value="NOT_ANNOTATED_CDS"/>
    <property type="molecule type" value="Genomic_DNA"/>
</dbReference>
<feature type="compositionally biased region" description="Low complexity" evidence="5">
    <location>
        <begin position="211"/>
        <end position="227"/>
    </location>
</feature>
<dbReference type="Proteomes" id="UP000014760">
    <property type="component" value="Unassembled WGS sequence"/>
</dbReference>
<dbReference type="InterPro" id="IPR047373">
    <property type="entry name" value="KH-I_MASK"/>
</dbReference>
<feature type="region of interest" description="Disordered" evidence="5">
    <location>
        <begin position="59"/>
        <end position="307"/>
    </location>
</feature>
<dbReference type="STRING" id="283909.R7VH28"/>
<dbReference type="OrthoDB" id="10071877at2759"/>
<keyword evidence="4" id="KW-0694">RNA-binding</keyword>
<proteinExistence type="predicted"/>
<evidence type="ECO:0000259" key="6">
    <source>
        <dbReference type="SMART" id="SM00322"/>
    </source>
</evidence>
<reference evidence="8" key="3">
    <citation type="submission" date="2015-06" db="UniProtKB">
        <authorList>
            <consortium name="EnsemblMetazoa"/>
        </authorList>
    </citation>
    <scope>IDENTIFICATION</scope>
</reference>
<protein>
    <recommendedName>
        <fullName evidence="6">K Homology domain-containing protein</fullName>
    </recommendedName>
</protein>
<evidence type="ECO:0000256" key="2">
    <source>
        <dbReference type="ARBA" id="ARBA00023043"/>
    </source>
</evidence>
<feature type="compositionally biased region" description="Polar residues" evidence="5">
    <location>
        <begin position="1072"/>
        <end position="1081"/>
    </location>
</feature>
<reference evidence="7 9" key="2">
    <citation type="journal article" date="2013" name="Nature">
        <title>Insights into bilaterian evolution from three spiralian genomes.</title>
        <authorList>
            <person name="Simakov O."/>
            <person name="Marletaz F."/>
            <person name="Cho S.J."/>
            <person name="Edsinger-Gonzales E."/>
            <person name="Havlak P."/>
            <person name="Hellsten U."/>
            <person name="Kuo D.H."/>
            <person name="Larsson T."/>
            <person name="Lv J."/>
            <person name="Arendt D."/>
            <person name="Savage R."/>
            <person name="Osoegawa K."/>
            <person name="de Jong P."/>
            <person name="Grimwood J."/>
            <person name="Chapman J.A."/>
            <person name="Shapiro H."/>
            <person name="Aerts A."/>
            <person name="Otillar R.P."/>
            <person name="Terry A.Y."/>
            <person name="Boore J.L."/>
            <person name="Grigoriev I.V."/>
            <person name="Lindberg D.R."/>
            <person name="Seaver E.C."/>
            <person name="Weisblat D.A."/>
            <person name="Putnam N.H."/>
            <person name="Rokhsar D.S."/>
        </authorList>
    </citation>
    <scope>NUCLEOTIDE SEQUENCE</scope>
    <source>
        <strain evidence="7 9">I ESC-2004</strain>
    </source>
</reference>
<evidence type="ECO:0000313" key="8">
    <source>
        <dbReference type="EnsemblMetazoa" id="CapteP219177"/>
    </source>
</evidence>
<dbReference type="GO" id="GO:0045087">
    <property type="term" value="P:innate immune response"/>
    <property type="evidence" value="ECO:0007669"/>
    <property type="project" value="TreeGrafter"/>
</dbReference>
<feature type="region of interest" description="Disordered" evidence="5">
    <location>
        <begin position="444"/>
        <end position="480"/>
    </location>
</feature>
<dbReference type="Pfam" id="PF00013">
    <property type="entry name" value="KH_1"/>
    <property type="match status" value="1"/>
</dbReference>
<dbReference type="CDD" id="cd22404">
    <property type="entry name" value="KH-I_MASK"/>
    <property type="match status" value="1"/>
</dbReference>
<dbReference type="PANTHER" id="PTHR23206:SF8">
    <property type="entry name" value="ANKYRIN REPEAT AND KH DOMAIN-CONTAINING 1"/>
    <property type="match status" value="1"/>
</dbReference>
<evidence type="ECO:0000313" key="7">
    <source>
        <dbReference type="EMBL" id="ELU15000.1"/>
    </source>
</evidence>
<name>R7VH28_CAPTE</name>
<dbReference type="Gene3D" id="3.30.1370.10">
    <property type="entry name" value="K Homology domain, type 1"/>
    <property type="match status" value="1"/>
</dbReference>
<dbReference type="SUPFAM" id="SSF54791">
    <property type="entry name" value="Eukaryotic type KH-domain (KH-domain type I)"/>
    <property type="match status" value="1"/>
</dbReference>
<evidence type="ECO:0000313" key="9">
    <source>
        <dbReference type="Proteomes" id="UP000014760"/>
    </source>
</evidence>
<feature type="compositionally biased region" description="Basic and acidic residues" evidence="5">
    <location>
        <begin position="144"/>
        <end position="154"/>
    </location>
</feature>
<feature type="compositionally biased region" description="Polar residues" evidence="5">
    <location>
        <begin position="849"/>
        <end position="858"/>
    </location>
</feature>
<keyword evidence="1" id="KW-0677">Repeat</keyword>
<dbReference type="InterPro" id="IPR051631">
    <property type="entry name" value="Ankyrin-KH/SAM_domain"/>
</dbReference>
<dbReference type="InterPro" id="IPR036612">
    <property type="entry name" value="KH_dom_type_1_sf"/>
</dbReference>
<dbReference type="InterPro" id="IPR004088">
    <property type="entry name" value="KH_dom_type_1"/>
</dbReference>
<feature type="compositionally biased region" description="Basic and acidic residues" evidence="5">
    <location>
        <begin position="251"/>
        <end position="275"/>
    </location>
</feature>
<sequence length="1081" mass="115413">MISMRVNEIFHYLSKEEELLKKCHQCMEIIVCAKDRQAAEANKNANILLEELDLEEKLKESKKAAAARKREKKKQKKKEKQEQKEKEKNPRNNKNNSHDYDDDEEDEDEDDVVVEVKPHTKKCNEKIDSAKCPVAKGDSVSQPLRKEKESEPAEKNAPSSQNGTKTKNKKNKKQDNASLKESKAPPQPSNEPPRPPPSTSKRRLQPPPPSHSASSASPSNKSVSIVSTTAIGDLDDFGSLPNETKALVGRTPKDKNHNQASHHDRTPHKSDKNKVLESYGANLLSPKGAKSPGVPSPKKGQRKEEGWKEVTRKFKKVPVPSTAISRVIGRGGCNINAIREVSGAHIEVDKAKGQGDRNITIKGSADATRSANTLIMALIKDPDKDIEHIIPKKPKPATTSVFNGGTLPSSSLISSCTSSACSTTVVTTIVSSAISLQQKTIQPPLLKSQPPAPSSAPPPSSVASLRPPPASSKANTSNNSVMTNIGTFHVGPWGSVSGGSPASIPGLVRAPKGSVQSGKSPKVVRQLFSCSAESSAQKTTVTYTSPSMAKTKVVTATSPSVSAKVDSKPGVQGSIPSASVSPQPPLPLKQQAPQATHYSPFENTLFAQAAERMLKKDEDSRLKFATVAAVGVVSTTQSSMLPGAPSHMGDDPRLQAKAPGYKAPRTNSPQIDAEAKYKQQQQQQRMAFMQQQNAELAKAYRMVPPSLDTYDKTYRPEGAQMSPCSSVATSMQSSSLMDAMHGAREEYTTPSQPMTLPRIESNLNPNAPDFTTRPPHLPQLRPQPQQQMPFMNMRQHNTNVAELAQIAMSRGVLTDLTQQNIVALAAFSMNDPSAAGMVPNAPAPHQFSPAANMTSNAASPPGNSPKVEEEPVHHSAGSGSPMSSSAPSPTDQMRVLAAPADERRSLQPIGTERSSKKTGVAPVPPAGGGMGSLGFGLHNDGSSGLWAMSDVGGADWLSSSTPPLVSSATATVVSSAVVTSVHMSAETQRSMLHMEPMLEASGLDPGMHSMGSTGPGPVFANGLPPMSLPHFLSGGAMAPGMGGGEPMWNNSAQHTQPPQHPKHPHEQDPKTMWNSWTPPPM</sequence>
<feature type="domain" description="K Homology" evidence="6">
    <location>
        <begin position="311"/>
        <end position="380"/>
    </location>
</feature>
<organism evidence="7">
    <name type="scientific">Capitella teleta</name>
    <name type="common">Polychaete worm</name>
    <dbReference type="NCBI Taxonomy" id="283909"/>
    <lineage>
        <taxon>Eukaryota</taxon>
        <taxon>Metazoa</taxon>
        <taxon>Spiralia</taxon>
        <taxon>Lophotrochozoa</taxon>
        <taxon>Annelida</taxon>
        <taxon>Polychaeta</taxon>
        <taxon>Sedentaria</taxon>
        <taxon>Scolecida</taxon>
        <taxon>Capitellidae</taxon>
        <taxon>Capitella</taxon>
    </lineage>
</organism>
<feature type="compositionally biased region" description="Pro residues" evidence="5">
    <location>
        <begin position="185"/>
        <end position="198"/>
    </location>
</feature>
<dbReference type="OMA" id="LLCRHKS"/>
<feature type="compositionally biased region" description="Acidic residues" evidence="5">
    <location>
        <begin position="100"/>
        <end position="113"/>
    </location>
</feature>
<dbReference type="HOGENOM" id="CLU_286082_0_0_1"/>
<dbReference type="PANTHER" id="PTHR23206">
    <property type="entry name" value="MASK PROTEIN"/>
    <property type="match status" value="1"/>
</dbReference>
<evidence type="ECO:0000256" key="1">
    <source>
        <dbReference type="ARBA" id="ARBA00022737"/>
    </source>
</evidence>
<feature type="compositionally biased region" description="Basic and acidic residues" evidence="5">
    <location>
        <begin position="79"/>
        <end position="90"/>
    </location>
</feature>
<keyword evidence="3" id="KW-0175">Coiled coil</keyword>
<evidence type="ECO:0000256" key="3">
    <source>
        <dbReference type="ARBA" id="ARBA00023054"/>
    </source>
</evidence>
<dbReference type="EMBL" id="KB294122">
    <property type="protein sequence ID" value="ELU15000.1"/>
    <property type="molecule type" value="Genomic_DNA"/>
</dbReference>
<keyword evidence="9" id="KW-1185">Reference proteome</keyword>
<feature type="region of interest" description="Disordered" evidence="5">
    <location>
        <begin position="1035"/>
        <end position="1081"/>
    </location>
</feature>
<dbReference type="EnsemblMetazoa" id="CapteT219177">
    <property type="protein sequence ID" value="CapteP219177"/>
    <property type="gene ID" value="CapteG219177"/>
</dbReference>
<evidence type="ECO:0000256" key="4">
    <source>
        <dbReference type="PROSITE-ProRule" id="PRU00117"/>
    </source>
</evidence>
<dbReference type="InterPro" id="IPR004087">
    <property type="entry name" value="KH_dom"/>
</dbReference>
<feature type="compositionally biased region" description="Basic and acidic residues" evidence="5">
    <location>
        <begin position="173"/>
        <end position="183"/>
    </location>
</feature>
<accession>R7VH28</accession>
<feature type="compositionally biased region" description="Low complexity" evidence="5">
    <location>
        <begin position="875"/>
        <end position="889"/>
    </location>
</feature>
<feature type="region of interest" description="Disordered" evidence="5">
    <location>
        <begin position="837"/>
        <end position="927"/>
    </location>
</feature>
<dbReference type="GO" id="GO:0005737">
    <property type="term" value="C:cytoplasm"/>
    <property type="evidence" value="ECO:0007669"/>
    <property type="project" value="TreeGrafter"/>
</dbReference>
<feature type="region of interest" description="Disordered" evidence="5">
    <location>
        <begin position="562"/>
        <end position="591"/>
    </location>
</feature>
<dbReference type="SMART" id="SM00322">
    <property type="entry name" value="KH"/>
    <property type="match status" value="1"/>
</dbReference>
<reference evidence="9" key="1">
    <citation type="submission" date="2012-12" db="EMBL/GenBank/DDBJ databases">
        <authorList>
            <person name="Hellsten U."/>
            <person name="Grimwood J."/>
            <person name="Chapman J.A."/>
            <person name="Shapiro H."/>
            <person name="Aerts A."/>
            <person name="Otillar R.P."/>
            <person name="Terry A.Y."/>
            <person name="Boore J.L."/>
            <person name="Simakov O."/>
            <person name="Marletaz F."/>
            <person name="Cho S.-J."/>
            <person name="Edsinger-Gonzales E."/>
            <person name="Havlak P."/>
            <person name="Kuo D.-H."/>
            <person name="Larsson T."/>
            <person name="Lv J."/>
            <person name="Arendt D."/>
            <person name="Savage R."/>
            <person name="Osoegawa K."/>
            <person name="de Jong P."/>
            <person name="Lindberg D.R."/>
            <person name="Seaver E.C."/>
            <person name="Weisblat D.A."/>
            <person name="Putnam N.H."/>
            <person name="Grigoriev I.V."/>
            <person name="Rokhsar D.S."/>
        </authorList>
    </citation>
    <scope>NUCLEOTIDE SEQUENCE</scope>
    <source>
        <strain evidence="9">I ESC-2004</strain>
    </source>
</reference>
<dbReference type="GO" id="GO:0003723">
    <property type="term" value="F:RNA binding"/>
    <property type="evidence" value="ECO:0007669"/>
    <property type="project" value="UniProtKB-UniRule"/>
</dbReference>
<gene>
    <name evidence="7" type="ORF">CAPTEDRAFT_219177</name>
</gene>
<evidence type="ECO:0000256" key="5">
    <source>
        <dbReference type="SAM" id="MobiDB-lite"/>
    </source>
</evidence>
<feature type="compositionally biased region" description="Basic residues" evidence="5">
    <location>
        <begin position="65"/>
        <end position="78"/>
    </location>
</feature>